<dbReference type="EMBL" id="QRZG01000001">
    <property type="protein sequence ID" value="RGV59413.1"/>
    <property type="molecule type" value="Genomic_DNA"/>
</dbReference>
<keyword evidence="1" id="KW-0812">Transmembrane</keyword>
<evidence type="ECO:0000313" key="3">
    <source>
        <dbReference type="EMBL" id="OUP35951.1"/>
    </source>
</evidence>
<dbReference type="EMBL" id="QRWP01000002">
    <property type="protein sequence ID" value="RGT34901.1"/>
    <property type="molecule type" value="Genomic_DNA"/>
</dbReference>
<dbReference type="Proteomes" id="UP000195386">
    <property type="component" value="Unassembled WGS sequence"/>
</dbReference>
<protein>
    <recommendedName>
        <fullName evidence="10">Transmembrane protein</fullName>
    </recommendedName>
</protein>
<dbReference type="EMBL" id="NFKE01000002">
    <property type="protein sequence ID" value="OUP35951.1"/>
    <property type="molecule type" value="Genomic_DNA"/>
</dbReference>
<evidence type="ECO:0000313" key="5">
    <source>
        <dbReference type="EMBL" id="RGV59413.1"/>
    </source>
</evidence>
<feature type="transmembrane region" description="Helical" evidence="1">
    <location>
        <begin position="140"/>
        <end position="167"/>
    </location>
</feature>
<dbReference type="AlphaFoldDB" id="A0A1Y4K101"/>
<dbReference type="Proteomes" id="UP000284366">
    <property type="component" value="Unassembled WGS sequence"/>
</dbReference>
<dbReference type="EMBL" id="NFII01000002">
    <property type="protein sequence ID" value="OUO02433.1"/>
    <property type="molecule type" value="Genomic_DNA"/>
</dbReference>
<reference evidence="6 7" key="1">
    <citation type="submission" date="2017-04" db="EMBL/GenBank/DDBJ databases">
        <title>Function of individual gut microbiota members based on whole genome sequencing of pure cultures obtained from chicken caecum.</title>
        <authorList>
            <person name="Medvecky M."/>
            <person name="Cejkova D."/>
            <person name="Polansky O."/>
            <person name="Karasova D."/>
            <person name="Kubasova T."/>
            <person name="Cizek A."/>
            <person name="Rychlik I."/>
        </authorList>
    </citation>
    <scope>NUCLEOTIDE SEQUENCE [LARGE SCALE GENOMIC DNA]</scope>
    <source>
        <strain evidence="7">An189</strain>
        <strain evidence="6">An43</strain>
    </source>
</reference>
<proteinExistence type="predicted"/>
<evidence type="ECO:0000313" key="7">
    <source>
        <dbReference type="Proteomes" id="UP000196587"/>
    </source>
</evidence>
<dbReference type="GeneID" id="61676301"/>
<dbReference type="RefSeq" id="WP_009122064.1">
    <property type="nucleotide sequence ID" value="NZ_CABIZW010000003.1"/>
</dbReference>
<evidence type="ECO:0000313" key="8">
    <source>
        <dbReference type="Proteomes" id="UP000284366"/>
    </source>
</evidence>
<feature type="transmembrane region" description="Helical" evidence="1">
    <location>
        <begin position="310"/>
        <end position="331"/>
    </location>
</feature>
<evidence type="ECO:0000313" key="6">
    <source>
        <dbReference type="Proteomes" id="UP000195386"/>
    </source>
</evidence>
<feature type="transmembrane region" description="Helical" evidence="1">
    <location>
        <begin position="179"/>
        <end position="199"/>
    </location>
</feature>
<feature type="transmembrane region" description="Helical" evidence="1">
    <location>
        <begin position="259"/>
        <end position="276"/>
    </location>
</feature>
<dbReference type="Proteomes" id="UP000196587">
    <property type="component" value="Unassembled WGS sequence"/>
</dbReference>
<evidence type="ECO:0000313" key="9">
    <source>
        <dbReference type="Proteomes" id="UP000285159"/>
    </source>
</evidence>
<feature type="transmembrane region" description="Helical" evidence="1">
    <location>
        <begin position="228"/>
        <end position="247"/>
    </location>
</feature>
<comment type="caution">
    <text evidence="3">The sequence shown here is derived from an EMBL/GenBank/DDBJ whole genome shotgun (WGS) entry which is preliminary data.</text>
</comment>
<dbReference type="Proteomes" id="UP000285159">
    <property type="component" value="Unassembled WGS sequence"/>
</dbReference>
<keyword evidence="1" id="KW-0472">Membrane</keyword>
<feature type="transmembrane region" description="Helical" evidence="1">
    <location>
        <begin position="282"/>
        <end position="303"/>
    </location>
</feature>
<evidence type="ECO:0000313" key="2">
    <source>
        <dbReference type="EMBL" id="OUO02433.1"/>
    </source>
</evidence>
<gene>
    <name evidence="3" type="ORF">B5F24_03675</name>
    <name evidence="2" type="ORF">B5F97_02625</name>
    <name evidence="5" type="ORF">DWW09_00560</name>
    <name evidence="4" type="ORF">DWX38_02915</name>
</gene>
<feature type="transmembrane region" description="Helical" evidence="1">
    <location>
        <begin position="63"/>
        <end position="83"/>
    </location>
</feature>
<evidence type="ECO:0000313" key="4">
    <source>
        <dbReference type="EMBL" id="RGT34901.1"/>
    </source>
</evidence>
<feature type="transmembrane region" description="Helical" evidence="1">
    <location>
        <begin position="12"/>
        <end position="35"/>
    </location>
</feature>
<name>A0A1Y4K101_9BACE</name>
<reference evidence="8 9" key="3">
    <citation type="submission" date="2018-08" db="EMBL/GenBank/DDBJ databases">
        <title>A genome reference for cultivated species of the human gut microbiota.</title>
        <authorList>
            <person name="Zou Y."/>
            <person name="Xue W."/>
            <person name="Luo G."/>
        </authorList>
    </citation>
    <scope>NUCLEOTIDE SEQUENCE [LARGE SCALE GENOMIC DNA]</scope>
    <source>
        <strain evidence="5 8">AF14-27</strain>
        <strain evidence="4 9">AF19-1AC</strain>
    </source>
</reference>
<accession>A0A1Y4K101</accession>
<feature type="transmembrane region" description="Helical" evidence="1">
    <location>
        <begin position="95"/>
        <end position="128"/>
    </location>
</feature>
<organism evidence="3 7">
    <name type="scientific">Bacteroides clarus</name>
    <dbReference type="NCBI Taxonomy" id="626929"/>
    <lineage>
        <taxon>Bacteria</taxon>
        <taxon>Pseudomonadati</taxon>
        <taxon>Bacteroidota</taxon>
        <taxon>Bacteroidia</taxon>
        <taxon>Bacteroidales</taxon>
        <taxon>Bacteroidaceae</taxon>
        <taxon>Bacteroides</taxon>
    </lineage>
</organism>
<reference evidence="3" key="2">
    <citation type="journal article" date="2018" name="BMC Genomics">
        <title>Whole genome sequencing and function prediction of 133 gut anaerobes isolated from chicken caecum in pure cultures.</title>
        <authorList>
            <person name="Medvecky M."/>
            <person name="Cejkova D."/>
            <person name="Polansky O."/>
            <person name="Karasova D."/>
            <person name="Kubasova T."/>
            <person name="Cizek A."/>
            <person name="Rychlik I."/>
        </authorList>
    </citation>
    <scope>NUCLEOTIDE SEQUENCE</scope>
    <source>
        <strain evidence="3">An189</strain>
        <strain evidence="2">An43</strain>
    </source>
</reference>
<evidence type="ECO:0008006" key="10">
    <source>
        <dbReference type="Google" id="ProtNLM"/>
    </source>
</evidence>
<sequence length="334" mass="38664">MRSQRFQNRVTAGRFTLPAAILISVTCWILSAILLPDLEIRKDDYPLWDLFRDSCIPAWGTRLFSFILYSVIGYFLIGLNNAFAIIRMRASVQTAIYFLLVSVCPAMHILYAGDLVAVTFLIALYFLFRSYQQAKPASYLFHAFVFMGMGSLLFPQLMFFVPVFWIGAYSFQSLHPKSFFASLIGWSVPYWFLLGYTYLSGHMELFYQPFLELVNFRSIRFGFRPWELATIGYILLLYIVSSSHCLIAGYEDKIRTRSYLHFLIFLNFCIFVYIGLQPALYPHLFSLLLIGTSILIGHLFVLTNSRSSNLFFIIMLVGLFTLFGFNLWTLLQTH</sequence>
<keyword evidence="1" id="KW-1133">Transmembrane helix</keyword>
<evidence type="ECO:0000256" key="1">
    <source>
        <dbReference type="SAM" id="Phobius"/>
    </source>
</evidence>